<dbReference type="InterPro" id="IPR015324">
    <property type="entry name" value="Ribosomal_Rsm22-like"/>
</dbReference>
<evidence type="ECO:0000256" key="4">
    <source>
        <dbReference type="ARBA" id="ARBA00023014"/>
    </source>
</evidence>
<accession>A0ABT5GLZ8</accession>
<organism evidence="5 6">
    <name type="scientific">Intrasporangium calvum</name>
    <dbReference type="NCBI Taxonomy" id="53358"/>
    <lineage>
        <taxon>Bacteria</taxon>
        <taxon>Bacillati</taxon>
        <taxon>Actinomycetota</taxon>
        <taxon>Actinomycetes</taxon>
        <taxon>Micrococcales</taxon>
        <taxon>Intrasporangiaceae</taxon>
        <taxon>Intrasporangium</taxon>
    </lineage>
</organism>
<dbReference type="Proteomes" id="UP001150259">
    <property type="component" value="Unassembled WGS sequence"/>
</dbReference>
<evidence type="ECO:0000313" key="5">
    <source>
        <dbReference type="EMBL" id="MDC5699099.1"/>
    </source>
</evidence>
<protein>
    <submittedName>
        <fullName evidence="5">Small ribosomal subunit Rsm22 family protein</fullName>
    </submittedName>
</protein>
<dbReference type="RefSeq" id="WP_272463658.1">
    <property type="nucleotide sequence ID" value="NZ_JAPFQL010000107.1"/>
</dbReference>
<keyword evidence="2" id="KW-0809">Transit peptide</keyword>
<gene>
    <name evidence="5" type="ORF">OO014_17760</name>
</gene>
<proteinExistence type="predicted"/>
<name>A0ABT5GLZ8_9MICO</name>
<dbReference type="SUPFAM" id="SSF53335">
    <property type="entry name" value="S-adenosyl-L-methionine-dependent methyltransferases"/>
    <property type="match status" value="1"/>
</dbReference>
<reference evidence="5 6" key="1">
    <citation type="submission" date="2022-11" db="EMBL/GenBank/DDBJ databases">
        <title>Anaerobic phenanthrene biodegradation by a DNRA strain PheN6.</title>
        <authorList>
            <person name="Zhang Z."/>
        </authorList>
    </citation>
    <scope>NUCLEOTIDE SEQUENCE [LARGE SCALE GENOMIC DNA]</scope>
    <source>
        <strain evidence="5 6">PheN6</strain>
    </source>
</reference>
<keyword evidence="1" id="KW-0479">Metal-binding</keyword>
<evidence type="ECO:0000256" key="3">
    <source>
        <dbReference type="ARBA" id="ARBA00023004"/>
    </source>
</evidence>
<evidence type="ECO:0000256" key="2">
    <source>
        <dbReference type="ARBA" id="ARBA00022946"/>
    </source>
</evidence>
<dbReference type="PANTHER" id="PTHR13184:SF5">
    <property type="entry name" value="METHYLTRANSFERASE-LIKE PROTEIN 17, MITOCHONDRIAL"/>
    <property type="match status" value="1"/>
</dbReference>
<keyword evidence="4" id="KW-0411">Iron-sulfur</keyword>
<keyword evidence="6" id="KW-1185">Reference proteome</keyword>
<keyword evidence="3" id="KW-0408">Iron</keyword>
<comment type="caution">
    <text evidence="5">The sequence shown here is derived from an EMBL/GenBank/DDBJ whole genome shotgun (WGS) entry which is preliminary data.</text>
</comment>
<dbReference type="Pfam" id="PF09243">
    <property type="entry name" value="Rsm22"/>
    <property type="match status" value="1"/>
</dbReference>
<dbReference type="PANTHER" id="PTHR13184">
    <property type="entry name" value="37S RIBOSOMAL PROTEIN S22"/>
    <property type="match status" value="1"/>
</dbReference>
<sequence>MSSVASELRTALAVAVAGFPERDLAAATAELVARYRQPRAAQAAILSSEVRVAAYAAYRMPATQAAVQRVLDELAGHGFEPRTMLDLGGGTGAAAWAAAGSFATLESIRVVDQVPQALQLGRRLVAEASSSALRAASFERAVVGALPTAGADLVIASYVLSELSAAQTASLLEDMTARGRVAVVVEPGTPDGYERILGARSHFLARGWHLLGPCPHASTCPLVGRDWCHFAARVNRSAEHRRIKGGDLSYEDEKFSWVAAAAPDVVEQGVHTGDGRILRRPVKRKGLVEFQVCRPDGTAGRSVVSKREGERYRAARDREWGDTVPG</sequence>
<evidence type="ECO:0000313" key="6">
    <source>
        <dbReference type="Proteomes" id="UP001150259"/>
    </source>
</evidence>
<dbReference type="InterPro" id="IPR029063">
    <property type="entry name" value="SAM-dependent_MTases_sf"/>
</dbReference>
<dbReference type="InterPro" id="IPR052571">
    <property type="entry name" value="Mt_RNA_Methyltransferase"/>
</dbReference>
<dbReference type="Gene3D" id="3.40.50.150">
    <property type="entry name" value="Vaccinia Virus protein VP39"/>
    <property type="match status" value="1"/>
</dbReference>
<evidence type="ECO:0000256" key="1">
    <source>
        <dbReference type="ARBA" id="ARBA00022723"/>
    </source>
</evidence>
<dbReference type="EMBL" id="JAPFQL010000107">
    <property type="protein sequence ID" value="MDC5699099.1"/>
    <property type="molecule type" value="Genomic_DNA"/>
</dbReference>